<dbReference type="AlphaFoldDB" id="A0A0J6HYT0"/>
<dbReference type="VEuPathDB" id="FungiDB:CPAG_00469"/>
<sequence length="111" mass="12302">MNFDCFQELYSARTEIYVAYCKYISDGFIPPGIAEAGSITRSLLLAAVAPKSWLLGFDNGGEKKKGETESDEQKEQCGGHVRLRFTRPLIRASGRSGYVFMRTGKVENGNV</sequence>
<accession>A0A0J6HYT0</accession>
<name>A0A0J6HYT0_COCPO</name>
<reference evidence="3" key="2">
    <citation type="journal article" date="2009" name="Genome Res.">
        <title>Comparative genomic analyses of the human fungal pathogens Coccidioides and their relatives.</title>
        <authorList>
            <person name="Sharpton T.J."/>
            <person name="Stajich J.E."/>
            <person name="Rounsley S.D."/>
            <person name="Gardner M.J."/>
            <person name="Wortman J.R."/>
            <person name="Jordar V.S."/>
            <person name="Maiti R."/>
            <person name="Kodira C.D."/>
            <person name="Neafsey D.E."/>
            <person name="Zeng Q."/>
            <person name="Hung C.-Y."/>
            <person name="McMahan C."/>
            <person name="Muszewska A."/>
            <person name="Grynberg M."/>
            <person name="Mandel M.A."/>
            <person name="Kellner E.M."/>
            <person name="Barker B.M."/>
            <person name="Galgiani J.N."/>
            <person name="Orbach M.J."/>
            <person name="Kirkland T.N."/>
            <person name="Cole G.T."/>
            <person name="Henn M.R."/>
            <person name="Birren B.W."/>
            <person name="Taylor J.W."/>
        </authorList>
    </citation>
    <scope>NUCLEOTIDE SEQUENCE [LARGE SCALE GENOMIC DNA]</scope>
    <source>
        <strain evidence="3">RMSCC 3488</strain>
    </source>
</reference>
<dbReference type="EMBL" id="DS268109">
    <property type="protein sequence ID" value="KMM64117.1"/>
    <property type="molecule type" value="Genomic_DNA"/>
</dbReference>
<evidence type="ECO:0000313" key="3">
    <source>
        <dbReference type="Proteomes" id="UP000054567"/>
    </source>
</evidence>
<dbReference type="Proteomes" id="UP000054567">
    <property type="component" value="Unassembled WGS sequence"/>
</dbReference>
<evidence type="ECO:0000313" key="2">
    <source>
        <dbReference type="EMBL" id="KMM64117.1"/>
    </source>
</evidence>
<feature type="compositionally biased region" description="Basic and acidic residues" evidence="1">
    <location>
        <begin position="60"/>
        <end position="77"/>
    </location>
</feature>
<evidence type="ECO:0000256" key="1">
    <source>
        <dbReference type="SAM" id="MobiDB-lite"/>
    </source>
</evidence>
<reference evidence="2 3" key="1">
    <citation type="submission" date="2007-06" db="EMBL/GenBank/DDBJ databases">
        <title>The Genome Sequence of Coccidioides posadasii RMSCC_3488.</title>
        <authorList>
            <consortium name="Coccidioides Genome Resources Consortium"/>
            <consortium name="The Broad Institute Genome Sequencing Platform"/>
            <person name="Henn M.R."/>
            <person name="Sykes S."/>
            <person name="Young S."/>
            <person name="Jaffe D."/>
            <person name="Berlin A."/>
            <person name="Alvarez P."/>
            <person name="Butler J."/>
            <person name="Gnerre S."/>
            <person name="Grabherr M."/>
            <person name="Mauceli E."/>
            <person name="Brockman W."/>
            <person name="Kodira C."/>
            <person name="Alvarado L."/>
            <person name="Zeng Q."/>
            <person name="Crawford M."/>
            <person name="Antoine C."/>
            <person name="Devon K."/>
            <person name="Galgiani J."/>
            <person name="Orsborn K."/>
            <person name="Lewis M.L."/>
            <person name="Nusbaum C."/>
            <person name="Galagan J."/>
            <person name="Birren B."/>
        </authorList>
    </citation>
    <scope>NUCLEOTIDE SEQUENCE [LARGE SCALE GENOMIC DNA]</scope>
    <source>
        <strain evidence="2 3">RMSCC 3488</strain>
    </source>
</reference>
<reference evidence="3" key="3">
    <citation type="journal article" date="2010" name="Genome Res.">
        <title>Population genomic sequencing of Coccidioides fungi reveals recent hybridization and transposon control.</title>
        <authorList>
            <person name="Neafsey D.E."/>
            <person name="Barker B.M."/>
            <person name="Sharpton T.J."/>
            <person name="Stajich J.E."/>
            <person name="Park D.J."/>
            <person name="Whiston E."/>
            <person name="Hung C.-Y."/>
            <person name="McMahan C."/>
            <person name="White J."/>
            <person name="Sykes S."/>
            <person name="Heiman D."/>
            <person name="Young S."/>
            <person name="Zeng Q."/>
            <person name="Abouelleil A."/>
            <person name="Aftuck L."/>
            <person name="Bessette D."/>
            <person name="Brown A."/>
            <person name="FitzGerald M."/>
            <person name="Lui A."/>
            <person name="Macdonald J.P."/>
            <person name="Priest M."/>
            <person name="Orbach M.J."/>
            <person name="Galgiani J.N."/>
            <person name="Kirkland T.N."/>
            <person name="Cole G.T."/>
            <person name="Birren B.W."/>
            <person name="Henn M.R."/>
            <person name="Taylor J.W."/>
            <person name="Rounsley S.D."/>
        </authorList>
    </citation>
    <scope>NUCLEOTIDE SEQUENCE [LARGE SCALE GENOMIC DNA]</scope>
    <source>
        <strain evidence="3">RMSCC 3488</strain>
    </source>
</reference>
<gene>
    <name evidence="2" type="ORF">CPAG_00469</name>
</gene>
<organism evidence="2 3">
    <name type="scientific">Coccidioides posadasii RMSCC 3488</name>
    <dbReference type="NCBI Taxonomy" id="454284"/>
    <lineage>
        <taxon>Eukaryota</taxon>
        <taxon>Fungi</taxon>
        <taxon>Dikarya</taxon>
        <taxon>Ascomycota</taxon>
        <taxon>Pezizomycotina</taxon>
        <taxon>Eurotiomycetes</taxon>
        <taxon>Eurotiomycetidae</taxon>
        <taxon>Onygenales</taxon>
        <taxon>Onygenaceae</taxon>
        <taxon>Coccidioides</taxon>
    </lineage>
</organism>
<feature type="region of interest" description="Disordered" evidence="1">
    <location>
        <begin position="56"/>
        <end position="77"/>
    </location>
</feature>
<proteinExistence type="predicted"/>
<protein>
    <submittedName>
        <fullName evidence="2">Uncharacterized protein</fullName>
    </submittedName>
</protein>